<dbReference type="AlphaFoldDB" id="A0A1H2NFC2"/>
<keyword evidence="10" id="KW-1185">Reference proteome</keyword>
<feature type="transmembrane region" description="Helical" evidence="7">
    <location>
        <begin position="178"/>
        <end position="197"/>
    </location>
</feature>
<evidence type="ECO:0000256" key="4">
    <source>
        <dbReference type="ARBA" id="ARBA00022692"/>
    </source>
</evidence>
<evidence type="ECO:0000256" key="3">
    <source>
        <dbReference type="ARBA" id="ARBA00022475"/>
    </source>
</evidence>
<evidence type="ECO:0000256" key="1">
    <source>
        <dbReference type="ARBA" id="ARBA00004651"/>
    </source>
</evidence>
<dbReference type="PANTHER" id="PTHR42709">
    <property type="entry name" value="ALKALINE PHOSPHATASE LIKE PROTEIN"/>
    <property type="match status" value="1"/>
</dbReference>
<evidence type="ECO:0000256" key="5">
    <source>
        <dbReference type="ARBA" id="ARBA00022989"/>
    </source>
</evidence>
<reference evidence="10" key="1">
    <citation type="submission" date="2016-10" db="EMBL/GenBank/DDBJ databases">
        <authorList>
            <person name="Varghese N."/>
            <person name="Submissions S."/>
        </authorList>
    </citation>
    <scope>NUCLEOTIDE SEQUENCE [LARGE SCALE GENOMIC DNA]</scope>
    <source>
        <strain evidence="10">DSM 21743</strain>
    </source>
</reference>
<comment type="similarity">
    <text evidence="2">Belongs to the DedA family.</text>
</comment>
<keyword evidence="6 7" id="KW-0472">Membrane</keyword>
<keyword evidence="5 7" id="KW-1133">Transmembrane helix</keyword>
<dbReference type="STRING" id="546874.SAMN04488544_3877"/>
<accession>A0A1H2NFC2</accession>
<evidence type="ECO:0000313" key="10">
    <source>
        <dbReference type="Proteomes" id="UP000198825"/>
    </source>
</evidence>
<gene>
    <name evidence="9" type="ORF">SAMN04488544_3877</name>
</gene>
<dbReference type="RefSeq" id="WP_172825831.1">
    <property type="nucleotide sequence ID" value="NZ_LT629799.1"/>
</dbReference>
<sequence>MTQVVDLLLRLPVWLVLLAAFALPAVEASAFVGLVVPGETAVFVAGVVAHGGRLDLAAVIAAAAAGAVLGDQVGFRLGRRFGPGLVGRLPARLQDRAGRVTTLVARRGPWAVLLGRWTALLRALVPGVAGASGMGTRPFTVTNVVGGTTWAAVVAALGFGAGAAYASVLRRVDHASEVALGGVVVLVVVGVLVRRVLRRRRPGAGGPEEPAEAATEV</sequence>
<organism evidence="9 10">
    <name type="scientific">Microlunatus sagamiharensis</name>
    <dbReference type="NCBI Taxonomy" id="546874"/>
    <lineage>
        <taxon>Bacteria</taxon>
        <taxon>Bacillati</taxon>
        <taxon>Actinomycetota</taxon>
        <taxon>Actinomycetes</taxon>
        <taxon>Propionibacteriales</taxon>
        <taxon>Propionibacteriaceae</taxon>
        <taxon>Microlunatus</taxon>
    </lineage>
</organism>
<evidence type="ECO:0000259" key="8">
    <source>
        <dbReference type="Pfam" id="PF09335"/>
    </source>
</evidence>
<evidence type="ECO:0000256" key="2">
    <source>
        <dbReference type="ARBA" id="ARBA00010792"/>
    </source>
</evidence>
<comment type="subcellular location">
    <subcellularLocation>
        <location evidence="1">Cell membrane</location>
        <topology evidence="1">Multi-pass membrane protein</topology>
    </subcellularLocation>
</comment>
<keyword evidence="3" id="KW-1003">Cell membrane</keyword>
<keyword evidence="4 7" id="KW-0812">Transmembrane</keyword>
<proteinExistence type="inferred from homology"/>
<evidence type="ECO:0000256" key="7">
    <source>
        <dbReference type="SAM" id="Phobius"/>
    </source>
</evidence>
<dbReference type="Pfam" id="PF09335">
    <property type="entry name" value="VTT_dom"/>
    <property type="match status" value="1"/>
</dbReference>
<dbReference type="InterPro" id="IPR051311">
    <property type="entry name" value="DedA_domain"/>
</dbReference>
<evidence type="ECO:0000313" key="9">
    <source>
        <dbReference type="EMBL" id="SDV03901.1"/>
    </source>
</evidence>
<feature type="domain" description="VTT" evidence="8">
    <location>
        <begin position="36"/>
        <end position="158"/>
    </location>
</feature>
<dbReference type="PANTHER" id="PTHR42709:SF6">
    <property type="entry name" value="UNDECAPRENYL PHOSPHATE TRANSPORTER A"/>
    <property type="match status" value="1"/>
</dbReference>
<feature type="transmembrane region" description="Helical" evidence="7">
    <location>
        <begin position="144"/>
        <end position="166"/>
    </location>
</feature>
<dbReference type="InterPro" id="IPR032816">
    <property type="entry name" value="VTT_dom"/>
</dbReference>
<protein>
    <submittedName>
        <fullName evidence="9">Membrane protein DedA, SNARE-associated domain</fullName>
    </submittedName>
</protein>
<dbReference type="Proteomes" id="UP000198825">
    <property type="component" value="Chromosome I"/>
</dbReference>
<name>A0A1H2NFC2_9ACTN</name>
<dbReference type="GO" id="GO:0005886">
    <property type="term" value="C:plasma membrane"/>
    <property type="evidence" value="ECO:0007669"/>
    <property type="project" value="UniProtKB-SubCell"/>
</dbReference>
<evidence type="ECO:0000256" key="6">
    <source>
        <dbReference type="ARBA" id="ARBA00023136"/>
    </source>
</evidence>
<dbReference type="EMBL" id="LT629799">
    <property type="protein sequence ID" value="SDV03901.1"/>
    <property type="molecule type" value="Genomic_DNA"/>
</dbReference>